<comment type="similarity">
    <text evidence="3">Belongs to the CCNDBP1 family.</text>
</comment>
<feature type="domain" description="Cyclin-D1-binding protein 1-like N-terminal" evidence="7">
    <location>
        <begin position="75"/>
        <end position="215"/>
    </location>
</feature>
<dbReference type="Pfam" id="PF13324">
    <property type="entry name" value="GCIP_N"/>
    <property type="match status" value="1"/>
</dbReference>
<evidence type="ECO:0000313" key="9">
    <source>
        <dbReference type="EMBL" id="KAL2078417.1"/>
    </source>
</evidence>
<dbReference type="PANTHER" id="PTHR15492">
    <property type="entry name" value="CYCLIN D1-BINDING PROTEIN 1"/>
    <property type="match status" value="1"/>
</dbReference>
<dbReference type="InterPro" id="IPR049318">
    <property type="entry name" value="GCIP_C"/>
</dbReference>
<evidence type="ECO:0000259" key="8">
    <source>
        <dbReference type="Pfam" id="PF20936"/>
    </source>
</evidence>
<evidence type="ECO:0000256" key="4">
    <source>
        <dbReference type="ARBA" id="ARBA00022490"/>
    </source>
</evidence>
<dbReference type="GO" id="GO:0005737">
    <property type="term" value="C:cytoplasm"/>
    <property type="evidence" value="ECO:0007669"/>
    <property type="project" value="UniProtKB-SubCell"/>
</dbReference>
<keyword evidence="5" id="KW-0539">Nucleus</keyword>
<evidence type="ECO:0008006" key="11">
    <source>
        <dbReference type="Google" id="ProtNLM"/>
    </source>
</evidence>
<sequence>MWRLVTLILSGSWAENTTKNFHVDVNMSADNSCSDILVPLRNLCNAIKCIRDRVKDGESSECNAEFNMATFWNTLLQAVKATSQEATKLSLAFSKPPLPSSQDAERLADSIQKAVLALSTVYYWLPKTQGVILRRAVRDATADVLDGMAQLLDIILSSPVQSLSQEQLMSTGGVWASCDHFEQLPRDNRAAVLGVLSSYQGVVKDAIEEMEQAQAESQDPFGDLLDDEDLDARGNRDTYWSEADRRLMAPCQGLMKASAACLKKLSTAIKNNGKADTPDNIAQLDDLADITHDISPSVDDLALSLYPPMDHTAVELNASKLATVLKKVLEIIKATHVCVEADLTWVQFLDGAVEHNLQKARRAAEGSN</sequence>
<reference evidence="9 10" key="1">
    <citation type="submission" date="2024-09" db="EMBL/GenBank/DDBJ databases">
        <title>A chromosome-level genome assembly of Gray's grenadier anchovy, Coilia grayii.</title>
        <authorList>
            <person name="Fu Z."/>
        </authorList>
    </citation>
    <scope>NUCLEOTIDE SEQUENCE [LARGE SCALE GENOMIC DNA]</scope>
    <source>
        <strain evidence="9">G4</strain>
        <tissue evidence="9">Muscle</tissue>
    </source>
</reference>
<keyword evidence="4" id="KW-0963">Cytoplasm</keyword>
<dbReference type="InterPro" id="IPR049317">
    <property type="entry name" value="GCIP-like_N"/>
</dbReference>
<dbReference type="InterPro" id="IPR026907">
    <property type="entry name" value="GCIP-like"/>
</dbReference>
<dbReference type="Gene3D" id="1.20.1420.10">
    <property type="entry name" value="Talin, central domain"/>
    <property type="match status" value="1"/>
</dbReference>
<evidence type="ECO:0000256" key="6">
    <source>
        <dbReference type="ARBA" id="ARBA00023306"/>
    </source>
</evidence>
<keyword evidence="10" id="KW-1185">Reference proteome</keyword>
<dbReference type="EMBL" id="JBHFQA010000023">
    <property type="protein sequence ID" value="KAL2078417.1"/>
    <property type="molecule type" value="Genomic_DNA"/>
</dbReference>
<evidence type="ECO:0000313" key="10">
    <source>
        <dbReference type="Proteomes" id="UP001591681"/>
    </source>
</evidence>
<evidence type="ECO:0000256" key="5">
    <source>
        <dbReference type="ARBA" id="ARBA00023242"/>
    </source>
</evidence>
<gene>
    <name evidence="9" type="ORF">ACEWY4_026102</name>
</gene>
<feature type="domain" description="Cyclin-D1-binding protein 1-like C-terminal" evidence="8">
    <location>
        <begin position="225"/>
        <end position="330"/>
    </location>
</feature>
<evidence type="ECO:0000256" key="2">
    <source>
        <dbReference type="ARBA" id="ARBA00004496"/>
    </source>
</evidence>
<dbReference type="Gene3D" id="1.20.1410.10">
    <property type="entry name" value="I/LWEQ domain"/>
    <property type="match status" value="1"/>
</dbReference>
<dbReference type="Proteomes" id="UP001591681">
    <property type="component" value="Unassembled WGS sequence"/>
</dbReference>
<evidence type="ECO:0000256" key="1">
    <source>
        <dbReference type="ARBA" id="ARBA00004123"/>
    </source>
</evidence>
<dbReference type="AlphaFoldDB" id="A0ABD1IUB5"/>
<evidence type="ECO:0000256" key="3">
    <source>
        <dbReference type="ARBA" id="ARBA00008940"/>
    </source>
</evidence>
<comment type="subcellular location">
    <subcellularLocation>
        <location evidence="2">Cytoplasm</location>
    </subcellularLocation>
    <subcellularLocation>
        <location evidence="1">Nucleus</location>
    </subcellularLocation>
</comment>
<dbReference type="FunFam" id="1.20.1410.10:FF:000005">
    <property type="entry name" value="cyclin-D1-binding protein 1"/>
    <property type="match status" value="1"/>
</dbReference>
<dbReference type="Pfam" id="PF20936">
    <property type="entry name" value="GCIP_C"/>
    <property type="match status" value="1"/>
</dbReference>
<proteinExistence type="inferred from homology"/>
<organism evidence="9 10">
    <name type="scientific">Coilia grayii</name>
    <name type="common">Gray's grenadier anchovy</name>
    <dbReference type="NCBI Taxonomy" id="363190"/>
    <lineage>
        <taxon>Eukaryota</taxon>
        <taxon>Metazoa</taxon>
        <taxon>Chordata</taxon>
        <taxon>Craniata</taxon>
        <taxon>Vertebrata</taxon>
        <taxon>Euteleostomi</taxon>
        <taxon>Actinopterygii</taxon>
        <taxon>Neopterygii</taxon>
        <taxon>Teleostei</taxon>
        <taxon>Clupei</taxon>
        <taxon>Clupeiformes</taxon>
        <taxon>Clupeoidei</taxon>
        <taxon>Engraulidae</taxon>
        <taxon>Coilinae</taxon>
        <taxon>Coilia</taxon>
    </lineage>
</organism>
<dbReference type="GO" id="GO:0005634">
    <property type="term" value="C:nucleus"/>
    <property type="evidence" value="ECO:0007669"/>
    <property type="project" value="UniProtKB-SubCell"/>
</dbReference>
<protein>
    <recommendedName>
        <fullName evidence="11">Cyclin-D1-binding protein 1</fullName>
    </recommendedName>
</protein>
<dbReference type="FunFam" id="1.20.1420.10:FF:000008">
    <property type="entry name" value="Cyclin-D1-binding protein 1 homolog"/>
    <property type="match status" value="1"/>
</dbReference>
<accession>A0ABD1IUB5</accession>
<comment type="caution">
    <text evidence="9">The sequence shown here is derived from an EMBL/GenBank/DDBJ whole genome shotgun (WGS) entry which is preliminary data.</text>
</comment>
<dbReference type="PANTHER" id="PTHR15492:SF1">
    <property type="entry name" value="CYCLIN-D1-BINDING PROTEIN 1"/>
    <property type="match status" value="1"/>
</dbReference>
<keyword evidence="6" id="KW-0131">Cell cycle</keyword>
<evidence type="ECO:0000259" key="7">
    <source>
        <dbReference type="Pfam" id="PF13324"/>
    </source>
</evidence>
<name>A0ABD1IUB5_9TELE</name>